<dbReference type="EMBL" id="KV892746">
    <property type="protein sequence ID" value="OON20273.1"/>
    <property type="molecule type" value="Genomic_DNA"/>
</dbReference>
<dbReference type="AlphaFoldDB" id="A0A1S8X194"/>
<sequence>MFYSARSTGRRLMPNQQRNSLLLGTDRIHITLFAECLLLSNRLTTGLGRLNHREATNMYSEEAFCDPSLSPADNVTHLVHLIDLVLQHLPAHASQASMAEALRDAIYAMID</sequence>
<accession>A0A1S8X194</accession>
<reference evidence="1 2" key="1">
    <citation type="submission" date="2015-03" db="EMBL/GenBank/DDBJ databases">
        <title>Draft genome of the nematode, Opisthorchis viverrini.</title>
        <authorList>
            <person name="Mitreva M."/>
        </authorList>
    </citation>
    <scope>NUCLEOTIDE SEQUENCE [LARGE SCALE GENOMIC DNA]</scope>
    <source>
        <strain evidence="1">Khon Kaen</strain>
    </source>
</reference>
<evidence type="ECO:0000313" key="1">
    <source>
        <dbReference type="EMBL" id="OON20273.1"/>
    </source>
</evidence>
<proteinExistence type="predicted"/>
<dbReference type="Proteomes" id="UP000243686">
    <property type="component" value="Unassembled WGS sequence"/>
</dbReference>
<gene>
    <name evidence="1" type="ORF">X801_03848</name>
</gene>
<evidence type="ECO:0000313" key="2">
    <source>
        <dbReference type="Proteomes" id="UP000243686"/>
    </source>
</evidence>
<keyword evidence="2" id="KW-1185">Reference proteome</keyword>
<organism evidence="1 2">
    <name type="scientific">Opisthorchis viverrini</name>
    <name type="common">Southeast Asian liver fluke</name>
    <dbReference type="NCBI Taxonomy" id="6198"/>
    <lineage>
        <taxon>Eukaryota</taxon>
        <taxon>Metazoa</taxon>
        <taxon>Spiralia</taxon>
        <taxon>Lophotrochozoa</taxon>
        <taxon>Platyhelminthes</taxon>
        <taxon>Trematoda</taxon>
        <taxon>Digenea</taxon>
        <taxon>Opisthorchiida</taxon>
        <taxon>Opisthorchiata</taxon>
        <taxon>Opisthorchiidae</taxon>
        <taxon>Opisthorchis</taxon>
    </lineage>
</organism>
<name>A0A1S8X194_OPIVI</name>
<protein>
    <submittedName>
        <fullName evidence="1">Uncharacterized protein</fullName>
    </submittedName>
</protein>